<sequence>MNDNSAQLQATAVSTTHTGAPIHVVVTCANRKTEQVPARLRLAGLRERRPGHRFSAWTYRLATAGAAALPATNLYAGEHWQIAKTLAHLLPSRTTHLWVCSAGYGLIRISANIQPYAATFALGMADSVGEDRASTRDWWRRLTAWPGPEPGQPRSIADLSRRDPDSTIIAVLSDAYQRACAPDIVDAANHLRDTQQLSVLGPSNADLGDLVVPVSARLQATFGGSLLSLNVRAAAYLLRSSSLGSAGLNRSEMQDRLQHATDAVSAAPSRPAGRRLTDEQVRAFIRSHLADELGTATGLLRRLRKTGQSCEQARFGQLFAEVTASVGSA</sequence>
<feature type="region of interest" description="Disordered" evidence="1">
    <location>
        <begin position="254"/>
        <end position="274"/>
    </location>
</feature>
<evidence type="ECO:0000313" key="2">
    <source>
        <dbReference type="EMBL" id="MFB9449714.1"/>
    </source>
</evidence>
<dbReference type="EMBL" id="JBHMCA010000069">
    <property type="protein sequence ID" value="MFB9449714.1"/>
    <property type="molecule type" value="Genomic_DNA"/>
</dbReference>
<name>A0ABV5MLI4_9ACTN</name>
<organism evidence="2 3">
    <name type="scientific">Dactylosporangium vinaceum</name>
    <dbReference type="NCBI Taxonomy" id="53362"/>
    <lineage>
        <taxon>Bacteria</taxon>
        <taxon>Bacillati</taxon>
        <taxon>Actinomycetota</taxon>
        <taxon>Actinomycetes</taxon>
        <taxon>Micromonosporales</taxon>
        <taxon>Micromonosporaceae</taxon>
        <taxon>Dactylosporangium</taxon>
    </lineage>
</organism>
<evidence type="ECO:0000313" key="3">
    <source>
        <dbReference type="Proteomes" id="UP001589608"/>
    </source>
</evidence>
<accession>A0ABV5MLI4</accession>
<evidence type="ECO:0000256" key="1">
    <source>
        <dbReference type="SAM" id="MobiDB-lite"/>
    </source>
</evidence>
<gene>
    <name evidence="2" type="ORF">ACFFTR_42110</name>
</gene>
<proteinExistence type="predicted"/>
<dbReference type="Proteomes" id="UP001589608">
    <property type="component" value="Unassembled WGS sequence"/>
</dbReference>
<reference evidence="2 3" key="1">
    <citation type="submission" date="2024-09" db="EMBL/GenBank/DDBJ databases">
        <authorList>
            <person name="Sun Q."/>
            <person name="Mori K."/>
        </authorList>
    </citation>
    <scope>NUCLEOTIDE SEQUENCE [LARGE SCALE GENOMIC DNA]</scope>
    <source>
        <strain evidence="2 3">JCM 3307</strain>
    </source>
</reference>
<dbReference type="RefSeq" id="WP_246655956.1">
    <property type="nucleotide sequence ID" value="NZ_CP061913.1"/>
</dbReference>
<protein>
    <submittedName>
        <fullName evidence="2">Uncharacterized protein</fullName>
    </submittedName>
</protein>
<comment type="caution">
    <text evidence="2">The sequence shown here is derived from an EMBL/GenBank/DDBJ whole genome shotgun (WGS) entry which is preliminary data.</text>
</comment>
<keyword evidence="3" id="KW-1185">Reference proteome</keyword>